<proteinExistence type="predicted"/>
<dbReference type="EMBL" id="JAHQIW010006466">
    <property type="protein sequence ID" value="KAJ1369236.1"/>
    <property type="molecule type" value="Genomic_DNA"/>
</dbReference>
<dbReference type="Proteomes" id="UP001196413">
    <property type="component" value="Unassembled WGS sequence"/>
</dbReference>
<dbReference type="AlphaFoldDB" id="A0AAD5R4F7"/>
<accession>A0AAD5R4F7</accession>
<sequence>MVHSSAAVSFPGMALNEAAARGIVERLVMQTLHEKLNHQVFDVLERQGGTPN</sequence>
<name>A0AAD5R4F7_PARTN</name>
<organism evidence="1 2">
    <name type="scientific">Parelaphostrongylus tenuis</name>
    <name type="common">Meningeal worm</name>
    <dbReference type="NCBI Taxonomy" id="148309"/>
    <lineage>
        <taxon>Eukaryota</taxon>
        <taxon>Metazoa</taxon>
        <taxon>Ecdysozoa</taxon>
        <taxon>Nematoda</taxon>
        <taxon>Chromadorea</taxon>
        <taxon>Rhabditida</taxon>
        <taxon>Rhabditina</taxon>
        <taxon>Rhabditomorpha</taxon>
        <taxon>Strongyloidea</taxon>
        <taxon>Metastrongylidae</taxon>
        <taxon>Parelaphostrongylus</taxon>
    </lineage>
</organism>
<gene>
    <name evidence="1" type="ORF">KIN20_030649</name>
</gene>
<comment type="caution">
    <text evidence="1">The sequence shown here is derived from an EMBL/GenBank/DDBJ whole genome shotgun (WGS) entry which is preliminary data.</text>
</comment>
<reference evidence="1" key="1">
    <citation type="submission" date="2021-06" db="EMBL/GenBank/DDBJ databases">
        <title>Parelaphostrongylus tenuis whole genome reference sequence.</title>
        <authorList>
            <person name="Garwood T.J."/>
            <person name="Larsen P.A."/>
            <person name="Fountain-Jones N.M."/>
            <person name="Garbe J.R."/>
            <person name="Macchietto M.G."/>
            <person name="Kania S.A."/>
            <person name="Gerhold R.W."/>
            <person name="Richards J.E."/>
            <person name="Wolf T.M."/>
        </authorList>
    </citation>
    <scope>NUCLEOTIDE SEQUENCE</scope>
    <source>
        <strain evidence="1">MNPRO001-30</strain>
        <tissue evidence="1">Meninges</tissue>
    </source>
</reference>
<evidence type="ECO:0000313" key="1">
    <source>
        <dbReference type="EMBL" id="KAJ1369236.1"/>
    </source>
</evidence>
<keyword evidence="2" id="KW-1185">Reference proteome</keyword>
<evidence type="ECO:0000313" key="2">
    <source>
        <dbReference type="Proteomes" id="UP001196413"/>
    </source>
</evidence>
<protein>
    <submittedName>
        <fullName evidence="1">Uncharacterized protein</fullName>
    </submittedName>
</protein>